<dbReference type="Proteomes" id="UP001243846">
    <property type="component" value="Unassembled WGS sequence"/>
</dbReference>
<feature type="region of interest" description="Disordered" evidence="1">
    <location>
        <begin position="75"/>
        <end position="106"/>
    </location>
</feature>
<gene>
    <name evidence="2" type="ORF">QWZ10_19245</name>
</gene>
<evidence type="ECO:0000313" key="2">
    <source>
        <dbReference type="EMBL" id="MDN3713322.1"/>
    </source>
</evidence>
<dbReference type="RefSeq" id="WP_377684807.1">
    <property type="nucleotide sequence ID" value="NZ_JBHMDZ010000006.1"/>
</dbReference>
<keyword evidence="3" id="KW-1185">Reference proteome</keyword>
<feature type="compositionally biased region" description="Basic and acidic residues" evidence="1">
    <location>
        <begin position="77"/>
        <end position="91"/>
    </location>
</feature>
<sequence length="128" mass="13918">MKKLAPPAHIFGPMPNDAPDDLKLERAKWIAAQASAGYSTRQIATALNISPTTVRGAGAVGRELAPAKQAIGLPRASWEDLHPAPRHETEPRFSLVRTPPTEHPNRTDQVIGFIRQIHAEFMAAEAKA</sequence>
<proteinExistence type="predicted"/>
<dbReference type="EMBL" id="JAUFRC010000001">
    <property type="protein sequence ID" value="MDN3713322.1"/>
    <property type="molecule type" value="Genomic_DNA"/>
</dbReference>
<accession>A0ABT8DBU8</accession>
<name>A0ABT8DBU8_9RHOB</name>
<protein>
    <submittedName>
        <fullName evidence="2">Helix-turn-helix domain-containing protein</fullName>
    </submittedName>
</protein>
<comment type="caution">
    <text evidence="2">The sequence shown here is derived from an EMBL/GenBank/DDBJ whole genome shotgun (WGS) entry which is preliminary data.</text>
</comment>
<evidence type="ECO:0000256" key="1">
    <source>
        <dbReference type="SAM" id="MobiDB-lite"/>
    </source>
</evidence>
<organism evidence="2 3">
    <name type="scientific">Paracoccus cavernae</name>
    <dbReference type="NCBI Taxonomy" id="1571207"/>
    <lineage>
        <taxon>Bacteria</taxon>
        <taxon>Pseudomonadati</taxon>
        <taxon>Pseudomonadota</taxon>
        <taxon>Alphaproteobacteria</taxon>
        <taxon>Rhodobacterales</taxon>
        <taxon>Paracoccaceae</taxon>
        <taxon>Paracoccus</taxon>
    </lineage>
</organism>
<dbReference type="Pfam" id="PF13384">
    <property type="entry name" value="HTH_23"/>
    <property type="match status" value="1"/>
</dbReference>
<reference evidence="3" key="1">
    <citation type="journal article" date="2019" name="Int. J. Syst. Evol. Microbiol.">
        <title>The Global Catalogue of Microorganisms (GCM) 10K type strain sequencing project: providing services to taxonomists for standard genome sequencing and annotation.</title>
        <authorList>
            <consortium name="The Broad Institute Genomics Platform"/>
            <consortium name="The Broad Institute Genome Sequencing Center for Infectious Disease"/>
            <person name="Wu L."/>
            <person name="Ma J."/>
        </authorList>
    </citation>
    <scope>NUCLEOTIDE SEQUENCE [LARGE SCALE GENOMIC DNA]</scope>
    <source>
        <strain evidence="3">CECT 8482</strain>
    </source>
</reference>
<evidence type="ECO:0000313" key="3">
    <source>
        <dbReference type="Proteomes" id="UP001243846"/>
    </source>
</evidence>